<dbReference type="AlphaFoldDB" id="Q11LU3"/>
<dbReference type="KEGG" id="mes:Meso_0228"/>
<feature type="compositionally biased region" description="Polar residues" evidence="2">
    <location>
        <begin position="20"/>
        <end position="29"/>
    </location>
</feature>
<feature type="region of interest" description="Disordered" evidence="2">
    <location>
        <begin position="1"/>
        <end position="150"/>
    </location>
</feature>
<proteinExistence type="predicted"/>
<sequence>MMETTTVEQPGTVALEPPSTVLNPDTVKNPSGGGQPPLSDQAPSVESVLEGELARLKEEDVKAEKPEAKPEKEPKDAPKEAAKVEDDKAKAEDKTAKQRDETGKFAKAEKPAEQVEAKAEKGAPEQAAAERSAPEETRQSEGRKYAEPPARFLPEARTKWANVPNEVKAEFHRVSEEFERELQEHKQFREELREYEDLAKQHNVTVKDTMARYVAADRHLNQNFGQGVAQLMQMYGHNPAQGLSAIMQALGVTPQQFAEYVTKNPQVAAAPQSPRPQAPQQQTLPPQMQELQREVQELKSQLVTQTVSPIIERFASEHPDYRTLEPQIVAVLKSGVIEELYGTGLSPERKLAEAYRIAGGNLSPSRSVPEPVPAHSEPKPVPSNDAGMKSIRGAPDDGADTVVEEAETDLRETLRKELRKLSA</sequence>
<accession>Q11LU3</accession>
<gene>
    <name evidence="3" type="ordered locus">Meso_0228</name>
</gene>
<organism evidence="3">
    <name type="scientific">Chelativorans sp. (strain BNC1)</name>
    <dbReference type="NCBI Taxonomy" id="266779"/>
    <lineage>
        <taxon>Bacteria</taxon>
        <taxon>Pseudomonadati</taxon>
        <taxon>Pseudomonadota</taxon>
        <taxon>Alphaproteobacteria</taxon>
        <taxon>Hyphomicrobiales</taxon>
        <taxon>Phyllobacteriaceae</taxon>
        <taxon>Chelativorans</taxon>
    </lineage>
</organism>
<dbReference type="EMBL" id="CP000390">
    <property type="protein sequence ID" value="ABG61632.1"/>
    <property type="molecule type" value="Genomic_DNA"/>
</dbReference>
<dbReference type="HOGENOM" id="CLU_648445_0_0_5"/>
<feature type="region of interest" description="Disordered" evidence="2">
    <location>
        <begin position="361"/>
        <end position="406"/>
    </location>
</feature>
<name>Q11LU3_CHESB</name>
<feature type="region of interest" description="Disordered" evidence="2">
    <location>
        <begin position="266"/>
        <end position="289"/>
    </location>
</feature>
<dbReference type="eggNOG" id="ENOG50345EV">
    <property type="taxonomic scope" value="Bacteria"/>
</dbReference>
<feature type="compositionally biased region" description="Low complexity" evidence="2">
    <location>
        <begin position="278"/>
        <end position="289"/>
    </location>
</feature>
<keyword evidence="1" id="KW-0175">Coiled coil</keyword>
<feature type="compositionally biased region" description="Basic and acidic residues" evidence="2">
    <location>
        <begin position="52"/>
        <end position="123"/>
    </location>
</feature>
<feature type="compositionally biased region" description="Basic and acidic residues" evidence="2">
    <location>
        <begin position="132"/>
        <end position="146"/>
    </location>
</feature>
<evidence type="ECO:0000313" key="3">
    <source>
        <dbReference type="EMBL" id="ABG61632.1"/>
    </source>
</evidence>
<evidence type="ECO:0000256" key="2">
    <source>
        <dbReference type="SAM" id="MobiDB-lite"/>
    </source>
</evidence>
<dbReference type="STRING" id="266779.Meso_0228"/>
<feature type="compositionally biased region" description="Acidic residues" evidence="2">
    <location>
        <begin position="397"/>
        <end position="406"/>
    </location>
</feature>
<reference evidence="3" key="1">
    <citation type="submission" date="2006-06" db="EMBL/GenBank/DDBJ databases">
        <title>Complete sequence of chromosome of Chelativorans sp. BNC1.</title>
        <authorList>
            <consortium name="US DOE Joint Genome Institute"/>
            <person name="Copeland A."/>
            <person name="Lucas S."/>
            <person name="Lapidus A."/>
            <person name="Barry K."/>
            <person name="Detter J.C."/>
            <person name="Glavina del Rio T."/>
            <person name="Hammon N."/>
            <person name="Israni S."/>
            <person name="Dalin E."/>
            <person name="Tice H."/>
            <person name="Pitluck S."/>
            <person name="Chertkov O."/>
            <person name="Brettin T."/>
            <person name="Bruce D."/>
            <person name="Han C."/>
            <person name="Tapia R."/>
            <person name="Gilna P."/>
            <person name="Schmutz J."/>
            <person name="Larimer F."/>
            <person name="Land M."/>
            <person name="Hauser L."/>
            <person name="Kyrpides N."/>
            <person name="Mikhailova N."/>
            <person name="Richardson P."/>
        </authorList>
    </citation>
    <scope>NUCLEOTIDE SEQUENCE</scope>
    <source>
        <strain evidence="3">BNC1</strain>
    </source>
</reference>
<feature type="coiled-coil region" evidence="1">
    <location>
        <begin position="175"/>
        <end position="205"/>
    </location>
</feature>
<protein>
    <submittedName>
        <fullName evidence="3">Uncharacterized protein</fullName>
    </submittedName>
</protein>
<evidence type="ECO:0000256" key="1">
    <source>
        <dbReference type="SAM" id="Coils"/>
    </source>
</evidence>
<dbReference type="OrthoDB" id="8101096at2"/>